<protein>
    <submittedName>
        <fullName evidence="2">Uncharacterized protein</fullName>
    </submittedName>
</protein>
<dbReference type="eggNOG" id="arCOG06890">
    <property type="taxonomic scope" value="Archaea"/>
</dbReference>
<evidence type="ECO:0000313" key="3">
    <source>
        <dbReference type="Proteomes" id="UP000000365"/>
    </source>
</evidence>
<name>A2SS76_METLZ</name>
<feature type="compositionally biased region" description="Low complexity" evidence="1">
    <location>
        <begin position="141"/>
        <end position="165"/>
    </location>
</feature>
<dbReference type="STRING" id="410358.Mlab_1013"/>
<dbReference type="KEGG" id="mla:Mlab_1013"/>
<accession>A2SS76</accession>
<sequence length="238" mass="26221">MGTEKPINYFYRIDAIMDTRMKFLEHELAEQERGLAGKQETVQATAEKSENTEELERKIRELEIMVKGLTEELLDLKSVTRKLSVQVEKLGGTPVKSHPEASRFGVRRGEVVAEPVAEPVSARSEVPASKSTPAPRRSPVEAPAPRMSRPAPAPAAEPVRASAPVTPDVPVENLKPGEFEYVMQQDGTIQKRRKTTDHNVIIAGTGFNPSRASHSMSIRADSSAVIEAEDDDTVEIKR</sequence>
<gene>
    <name evidence="2" type="ordered locus">Mlab_1013</name>
</gene>
<keyword evidence="3" id="KW-1185">Reference proteome</keyword>
<dbReference type="AlphaFoldDB" id="A2SS76"/>
<dbReference type="Proteomes" id="UP000000365">
    <property type="component" value="Chromosome"/>
</dbReference>
<feature type="region of interest" description="Disordered" evidence="1">
    <location>
        <begin position="117"/>
        <end position="172"/>
    </location>
</feature>
<evidence type="ECO:0000313" key="2">
    <source>
        <dbReference type="EMBL" id="ABN07182.1"/>
    </source>
</evidence>
<proteinExistence type="predicted"/>
<reference evidence="2 3" key="1">
    <citation type="journal article" date="2009" name="Stand. Genomic Sci.">
        <title>Complete genome sequence of Methanocorpusculum labreanum type strain Z.</title>
        <authorList>
            <person name="Anderson I.J."/>
            <person name="Sieprawska-Lupa M."/>
            <person name="Goltsman E."/>
            <person name="Lapidus A."/>
            <person name="Copeland A."/>
            <person name="Glavina Del Rio T."/>
            <person name="Tice H."/>
            <person name="Dalin E."/>
            <person name="Barry K."/>
            <person name="Pitluck S."/>
            <person name="Hauser L."/>
            <person name="Land M."/>
            <person name="Lucas S."/>
            <person name="Richardson P."/>
            <person name="Whitman W.B."/>
            <person name="Kyrpides N.C."/>
        </authorList>
    </citation>
    <scope>NUCLEOTIDE SEQUENCE [LARGE SCALE GENOMIC DNA]</scope>
    <source>
        <strain evidence="3">ATCC 43576 / DSM 4855 / Z</strain>
    </source>
</reference>
<feature type="region of interest" description="Disordered" evidence="1">
    <location>
        <begin position="34"/>
        <end position="55"/>
    </location>
</feature>
<dbReference type="HOGENOM" id="CLU_1163813_0_0_2"/>
<organism evidence="2 3">
    <name type="scientific">Methanocorpusculum labreanum (strain ATCC 43576 / DSM 4855 / Z)</name>
    <dbReference type="NCBI Taxonomy" id="410358"/>
    <lineage>
        <taxon>Archaea</taxon>
        <taxon>Methanobacteriati</taxon>
        <taxon>Methanobacteriota</taxon>
        <taxon>Stenosarchaea group</taxon>
        <taxon>Methanomicrobia</taxon>
        <taxon>Methanomicrobiales</taxon>
        <taxon>Methanocorpusculaceae</taxon>
        <taxon>Methanocorpusculum</taxon>
    </lineage>
</organism>
<dbReference type="EMBL" id="CP000559">
    <property type="protein sequence ID" value="ABN07182.1"/>
    <property type="molecule type" value="Genomic_DNA"/>
</dbReference>
<evidence type="ECO:0000256" key="1">
    <source>
        <dbReference type="SAM" id="MobiDB-lite"/>
    </source>
</evidence>